<dbReference type="PANTHER" id="PTHR47658">
    <property type="entry name" value="HIGH MOBILITY GROUP B PROTEIN 12-RELATED"/>
    <property type="match status" value="1"/>
</dbReference>
<keyword evidence="1" id="KW-0539">Nucleus</keyword>
<feature type="domain" description="HMG box" evidence="3">
    <location>
        <begin position="218"/>
        <end position="287"/>
    </location>
</feature>
<dbReference type="PANTHER" id="PTHR47658:SF1">
    <property type="entry name" value="MEIOSIS INITIATOR PROTEIN"/>
    <property type="match status" value="1"/>
</dbReference>
<evidence type="ECO:0000256" key="2">
    <source>
        <dbReference type="SAM" id="MobiDB-lite"/>
    </source>
</evidence>
<feature type="compositionally biased region" description="Basic and acidic residues" evidence="2">
    <location>
        <begin position="259"/>
        <end position="271"/>
    </location>
</feature>
<protein>
    <recommendedName>
        <fullName evidence="3">HMG box domain-containing protein</fullName>
    </recommendedName>
</protein>
<keyword evidence="1" id="KW-0238">DNA-binding</keyword>
<sequence length="331" mass="37418">MRNHCERTFPARGFCRECSKFELPWLLFRPSLALPAFLPFPPCAVLPRLHLSSSPLQNPIPQRSHCFPYRYRLLLHCYSHRRFFAAKFLRLNRKFRKLFPLCEPVMRGVNMAPAAASKTQAPKARKRVDVDPSLLKRSTDGSAFARCEKCKQDIAIAMFDMHDCTLEAKTKAITSESVGKKRKGDLKEKPEKMAKVSKAKATKPSKPSKKAAKDPNMPKRPASGFFIFMETFRKTHKEENPDVKGVAEVGKAGGLKWKQMSEEEKAPYNEEALQRKATYEKALAKYNNKGSAKAGEQDVEEEDVSDGSGRSNKSEVQEDDAEEEADDADED</sequence>
<dbReference type="Pfam" id="PF00505">
    <property type="entry name" value="HMG_box"/>
    <property type="match status" value="1"/>
</dbReference>
<dbReference type="CDD" id="cd22005">
    <property type="entry name" value="HMG-box_AtHMGB1-like"/>
    <property type="match status" value="1"/>
</dbReference>
<keyword evidence="5" id="KW-1185">Reference proteome</keyword>
<evidence type="ECO:0000256" key="1">
    <source>
        <dbReference type="PROSITE-ProRule" id="PRU00267"/>
    </source>
</evidence>
<dbReference type="InterPro" id="IPR009071">
    <property type="entry name" value="HMG_box_dom"/>
</dbReference>
<reference evidence="4 5" key="1">
    <citation type="submission" date="2024-03" db="EMBL/GenBank/DDBJ databases">
        <authorList>
            <consortium name="ELIXIR-Norway"/>
            <consortium name="Elixir Norway"/>
        </authorList>
    </citation>
    <scope>NUCLEOTIDE SEQUENCE [LARGE SCALE GENOMIC DNA]</scope>
</reference>
<dbReference type="InterPro" id="IPR036910">
    <property type="entry name" value="HMG_box_dom_sf"/>
</dbReference>
<feature type="region of interest" description="Disordered" evidence="2">
    <location>
        <begin position="288"/>
        <end position="331"/>
    </location>
</feature>
<feature type="region of interest" description="Disordered" evidence="2">
    <location>
        <begin position="239"/>
        <end position="271"/>
    </location>
</feature>
<gene>
    <name evidence="4" type="ORF">CSSPJE1EN2_LOCUS14714</name>
</gene>
<proteinExistence type="predicted"/>
<evidence type="ECO:0000313" key="4">
    <source>
        <dbReference type="EMBL" id="CAK9872117.1"/>
    </source>
</evidence>
<feature type="region of interest" description="Disordered" evidence="2">
    <location>
        <begin position="176"/>
        <end position="222"/>
    </location>
</feature>
<name>A0ABP1BA43_9BRYO</name>
<feature type="compositionally biased region" description="Basic and acidic residues" evidence="2">
    <location>
        <begin position="185"/>
        <end position="194"/>
    </location>
</feature>
<evidence type="ECO:0000313" key="5">
    <source>
        <dbReference type="Proteomes" id="UP001497522"/>
    </source>
</evidence>
<dbReference type="SMART" id="SM00398">
    <property type="entry name" value="HMG"/>
    <property type="match status" value="1"/>
</dbReference>
<feature type="compositionally biased region" description="Acidic residues" evidence="2">
    <location>
        <begin position="317"/>
        <end position="331"/>
    </location>
</feature>
<dbReference type="PROSITE" id="PS50118">
    <property type="entry name" value="HMG_BOX_2"/>
    <property type="match status" value="1"/>
</dbReference>
<feature type="DNA-binding region" description="HMG box" evidence="1">
    <location>
        <begin position="218"/>
        <end position="287"/>
    </location>
</feature>
<organism evidence="4 5">
    <name type="scientific">Sphagnum jensenii</name>
    <dbReference type="NCBI Taxonomy" id="128206"/>
    <lineage>
        <taxon>Eukaryota</taxon>
        <taxon>Viridiplantae</taxon>
        <taxon>Streptophyta</taxon>
        <taxon>Embryophyta</taxon>
        <taxon>Bryophyta</taxon>
        <taxon>Sphagnophytina</taxon>
        <taxon>Sphagnopsida</taxon>
        <taxon>Sphagnales</taxon>
        <taxon>Sphagnaceae</taxon>
        <taxon>Sphagnum</taxon>
    </lineage>
</organism>
<evidence type="ECO:0000259" key="3">
    <source>
        <dbReference type="PROSITE" id="PS50118"/>
    </source>
</evidence>
<dbReference type="Gene3D" id="1.10.30.10">
    <property type="entry name" value="High mobility group box domain"/>
    <property type="match status" value="1"/>
</dbReference>
<feature type="compositionally biased region" description="Basic residues" evidence="2">
    <location>
        <begin position="195"/>
        <end position="210"/>
    </location>
</feature>
<accession>A0ABP1BA43</accession>
<dbReference type="SUPFAM" id="SSF47095">
    <property type="entry name" value="HMG-box"/>
    <property type="match status" value="1"/>
</dbReference>
<dbReference type="Proteomes" id="UP001497522">
    <property type="component" value="Chromosome 2"/>
</dbReference>
<dbReference type="EMBL" id="OZ023703">
    <property type="protein sequence ID" value="CAK9872117.1"/>
    <property type="molecule type" value="Genomic_DNA"/>
</dbReference>